<dbReference type="InterPro" id="IPR024775">
    <property type="entry name" value="DinB-like"/>
</dbReference>
<evidence type="ECO:0000313" key="2">
    <source>
        <dbReference type="EMBL" id="MFC4636371.1"/>
    </source>
</evidence>
<sequence>MNTTVQAYAQQLEAINYKSLWLGANMMEKIDGITDLTAFTRPIPELHSVAEIIGHLTALNINVINKIKAYLSIQQVYQPDYWRSNEELKTIGWKQLKEDYEQSILSLIILLKDKDDSFLEKTYQEDKFNGSNPFEFLLEGVIHHILYHLGQIGIIIKLLIRK</sequence>
<dbReference type="Gene3D" id="1.20.120.450">
    <property type="entry name" value="dinb family like domain"/>
    <property type="match status" value="1"/>
</dbReference>
<organism evidence="2 3">
    <name type="scientific">Dokdonia ponticola</name>
    <dbReference type="NCBI Taxonomy" id="2041041"/>
    <lineage>
        <taxon>Bacteria</taxon>
        <taxon>Pseudomonadati</taxon>
        <taxon>Bacteroidota</taxon>
        <taxon>Flavobacteriia</taxon>
        <taxon>Flavobacteriales</taxon>
        <taxon>Flavobacteriaceae</taxon>
        <taxon>Dokdonia</taxon>
    </lineage>
</organism>
<accession>A0ABV9I1T5</accession>
<keyword evidence="3" id="KW-1185">Reference proteome</keyword>
<dbReference type="RefSeq" id="WP_379982502.1">
    <property type="nucleotide sequence ID" value="NZ_JBHSFV010000019.1"/>
</dbReference>
<evidence type="ECO:0000259" key="1">
    <source>
        <dbReference type="Pfam" id="PF12867"/>
    </source>
</evidence>
<gene>
    <name evidence="2" type="ORF">ACFO3O_20865</name>
</gene>
<dbReference type="SUPFAM" id="SSF109854">
    <property type="entry name" value="DinB/YfiT-like putative metalloenzymes"/>
    <property type="match status" value="1"/>
</dbReference>
<reference evidence="3" key="1">
    <citation type="journal article" date="2019" name="Int. J. Syst. Evol. Microbiol.">
        <title>The Global Catalogue of Microorganisms (GCM) 10K type strain sequencing project: providing services to taxonomists for standard genome sequencing and annotation.</title>
        <authorList>
            <consortium name="The Broad Institute Genomics Platform"/>
            <consortium name="The Broad Institute Genome Sequencing Center for Infectious Disease"/>
            <person name="Wu L."/>
            <person name="Ma J."/>
        </authorList>
    </citation>
    <scope>NUCLEOTIDE SEQUENCE [LARGE SCALE GENOMIC DNA]</scope>
    <source>
        <strain evidence="3">YJ-61-S</strain>
    </source>
</reference>
<dbReference type="Pfam" id="PF12867">
    <property type="entry name" value="DinB_2"/>
    <property type="match status" value="1"/>
</dbReference>
<dbReference type="EMBL" id="JBHSFV010000019">
    <property type="protein sequence ID" value="MFC4636371.1"/>
    <property type="molecule type" value="Genomic_DNA"/>
</dbReference>
<proteinExistence type="predicted"/>
<protein>
    <submittedName>
        <fullName evidence="2">DinB family protein</fullName>
    </submittedName>
</protein>
<dbReference type="InterPro" id="IPR034660">
    <property type="entry name" value="DinB/YfiT-like"/>
</dbReference>
<evidence type="ECO:0000313" key="3">
    <source>
        <dbReference type="Proteomes" id="UP001596043"/>
    </source>
</evidence>
<feature type="domain" description="DinB-like" evidence="1">
    <location>
        <begin position="27"/>
        <end position="152"/>
    </location>
</feature>
<dbReference type="Proteomes" id="UP001596043">
    <property type="component" value="Unassembled WGS sequence"/>
</dbReference>
<name>A0ABV9I1T5_9FLAO</name>
<comment type="caution">
    <text evidence="2">The sequence shown here is derived from an EMBL/GenBank/DDBJ whole genome shotgun (WGS) entry which is preliminary data.</text>
</comment>